<dbReference type="EMBL" id="CP003811">
    <property type="protein sequence ID" value="AIQ93411.1"/>
    <property type="molecule type" value="Genomic_DNA"/>
</dbReference>
<dbReference type="STRING" id="693986.MOC_5656"/>
<protein>
    <submittedName>
        <fullName evidence="1">Protein of unassigned function</fullName>
    </submittedName>
</protein>
<dbReference type="RefSeq" id="WP_052083757.1">
    <property type="nucleotide sequence ID" value="NZ_CP003811.1"/>
</dbReference>
<evidence type="ECO:0000313" key="1">
    <source>
        <dbReference type="EMBL" id="AIQ93411.1"/>
    </source>
</evidence>
<proteinExistence type="predicted"/>
<dbReference type="eggNOG" id="ENOG50302QS">
    <property type="taxonomic scope" value="Bacteria"/>
</dbReference>
<dbReference type="KEGG" id="mor:MOC_5656"/>
<organism evidence="1 2">
    <name type="scientific">Methylobacterium oryzae CBMB20</name>
    <dbReference type="NCBI Taxonomy" id="693986"/>
    <lineage>
        <taxon>Bacteria</taxon>
        <taxon>Pseudomonadati</taxon>
        <taxon>Pseudomonadota</taxon>
        <taxon>Alphaproteobacteria</taxon>
        <taxon>Hyphomicrobiales</taxon>
        <taxon>Methylobacteriaceae</taxon>
        <taxon>Methylobacterium</taxon>
    </lineage>
</organism>
<evidence type="ECO:0000313" key="2">
    <source>
        <dbReference type="Proteomes" id="UP000029492"/>
    </source>
</evidence>
<dbReference type="AlphaFoldDB" id="A0A089NZN6"/>
<gene>
    <name evidence="1" type="ORF">MOC_5656</name>
</gene>
<name>A0A089NZN6_9HYPH</name>
<sequence>MVAIPNPSPDAQDDHPEADLDRVNDLLAVWAARSAAESAALIERFEAMGYEVRDKSEDEIAEILHRAPTRAARKTAAR</sequence>
<dbReference type="HOGENOM" id="CLU_188362_0_0_5"/>
<keyword evidence="2" id="KW-1185">Reference proteome</keyword>
<dbReference type="Proteomes" id="UP000029492">
    <property type="component" value="Chromosome"/>
</dbReference>
<accession>A0A089NZN6</accession>
<reference evidence="1 2" key="1">
    <citation type="journal article" date="2014" name="PLoS ONE">
        <title>Genome Information of Methylobacterium oryzae, a Plant-Probiotic Methylotroph in the Phyllosphere.</title>
        <authorList>
            <person name="Kwak M.J."/>
            <person name="Jeong H."/>
            <person name="Madhaiyan M."/>
            <person name="Lee Y."/>
            <person name="Sa T.M."/>
            <person name="Oh T.K."/>
            <person name="Kim J.F."/>
        </authorList>
    </citation>
    <scope>NUCLEOTIDE SEQUENCE [LARGE SCALE GENOMIC DNA]</scope>
    <source>
        <strain evidence="1 2">CBMB20</strain>
    </source>
</reference>